<keyword evidence="2" id="KW-1185">Reference proteome</keyword>
<name>A0A1R3GI12_COCAP</name>
<evidence type="ECO:0000313" key="1">
    <source>
        <dbReference type="EMBL" id="OMO57728.1"/>
    </source>
</evidence>
<gene>
    <name evidence="1" type="ORF">CCACVL1_25693</name>
</gene>
<reference evidence="1 2" key="1">
    <citation type="submission" date="2013-09" db="EMBL/GenBank/DDBJ databases">
        <title>Corchorus capsularis genome sequencing.</title>
        <authorList>
            <person name="Alam M."/>
            <person name="Haque M.S."/>
            <person name="Islam M.S."/>
            <person name="Emdad E.M."/>
            <person name="Islam M.M."/>
            <person name="Ahmed B."/>
            <person name="Halim A."/>
            <person name="Hossen Q.M.M."/>
            <person name="Hossain M.Z."/>
            <person name="Ahmed R."/>
            <person name="Khan M.M."/>
            <person name="Islam R."/>
            <person name="Rashid M.M."/>
            <person name="Khan S.A."/>
            <person name="Rahman M.S."/>
            <person name="Alam M."/>
        </authorList>
    </citation>
    <scope>NUCLEOTIDE SEQUENCE [LARGE SCALE GENOMIC DNA]</scope>
    <source>
        <strain evidence="2">cv. CVL-1</strain>
        <tissue evidence="1">Whole seedling</tissue>
    </source>
</reference>
<dbReference type="AlphaFoldDB" id="A0A1R3GI12"/>
<protein>
    <submittedName>
        <fullName evidence="1">Uncharacterized protein</fullName>
    </submittedName>
</protein>
<dbReference type="Proteomes" id="UP000188268">
    <property type="component" value="Unassembled WGS sequence"/>
</dbReference>
<dbReference type="EMBL" id="AWWV01014303">
    <property type="protein sequence ID" value="OMO57728.1"/>
    <property type="molecule type" value="Genomic_DNA"/>
</dbReference>
<organism evidence="1 2">
    <name type="scientific">Corchorus capsularis</name>
    <name type="common">Jute</name>
    <dbReference type="NCBI Taxonomy" id="210143"/>
    <lineage>
        <taxon>Eukaryota</taxon>
        <taxon>Viridiplantae</taxon>
        <taxon>Streptophyta</taxon>
        <taxon>Embryophyta</taxon>
        <taxon>Tracheophyta</taxon>
        <taxon>Spermatophyta</taxon>
        <taxon>Magnoliopsida</taxon>
        <taxon>eudicotyledons</taxon>
        <taxon>Gunneridae</taxon>
        <taxon>Pentapetalae</taxon>
        <taxon>rosids</taxon>
        <taxon>malvids</taxon>
        <taxon>Malvales</taxon>
        <taxon>Malvaceae</taxon>
        <taxon>Grewioideae</taxon>
        <taxon>Apeibeae</taxon>
        <taxon>Corchorus</taxon>
    </lineage>
</organism>
<sequence length="25" mass="2935">MAIEWFREQDHPLIKISHKSDPLGS</sequence>
<dbReference type="Gramene" id="OMO57728">
    <property type="protein sequence ID" value="OMO57728"/>
    <property type="gene ID" value="CCACVL1_25693"/>
</dbReference>
<proteinExistence type="predicted"/>
<accession>A0A1R3GI12</accession>
<evidence type="ECO:0000313" key="2">
    <source>
        <dbReference type="Proteomes" id="UP000188268"/>
    </source>
</evidence>
<comment type="caution">
    <text evidence="1">The sequence shown here is derived from an EMBL/GenBank/DDBJ whole genome shotgun (WGS) entry which is preliminary data.</text>
</comment>